<keyword evidence="2" id="KW-1133">Transmembrane helix</keyword>
<keyword evidence="2" id="KW-0812">Transmembrane</keyword>
<feature type="compositionally biased region" description="Polar residues" evidence="1">
    <location>
        <begin position="31"/>
        <end position="47"/>
    </location>
</feature>
<feature type="compositionally biased region" description="Polar residues" evidence="1">
    <location>
        <begin position="1"/>
        <end position="22"/>
    </location>
</feature>
<comment type="caution">
    <text evidence="3">The sequence shown here is derived from an EMBL/GenBank/DDBJ whole genome shotgun (WGS) entry which is preliminary data.</text>
</comment>
<feature type="non-terminal residue" evidence="3">
    <location>
        <position position="75"/>
    </location>
</feature>
<dbReference type="Proteomes" id="UP000253551">
    <property type="component" value="Unassembled WGS sequence"/>
</dbReference>
<gene>
    <name evidence="3" type="ORF">CU098_007916</name>
</gene>
<dbReference type="EMBL" id="PJQM01006858">
    <property type="protein sequence ID" value="RCH78991.1"/>
    <property type="molecule type" value="Genomic_DNA"/>
</dbReference>
<proteinExistence type="predicted"/>
<keyword evidence="2" id="KW-0472">Membrane</keyword>
<sequence length="75" mass="8452">MTSEGHTNILQDEEQTSVSKSPFSKLKRWLKSSNPSEHTPLLNQQRMTLEPPRKSSARVIFEIVTIVGVFVLISA</sequence>
<feature type="region of interest" description="Disordered" evidence="1">
    <location>
        <begin position="1"/>
        <end position="54"/>
    </location>
</feature>
<dbReference type="AlphaFoldDB" id="A0A367INB1"/>
<keyword evidence="4" id="KW-1185">Reference proteome</keyword>
<evidence type="ECO:0000313" key="3">
    <source>
        <dbReference type="EMBL" id="RCH78991.1"/>
    </source>
</evidence>
<organism evidence="3 4">
    <name type="scientific">Rhizopus stolonifer</name>
    <name type="common">Rhizopus nigricans</name>
    <dbReference type="NCBI Taxonomy" id="4846"/>
    <lineage>
        <taxon>Eukaryota</taxon>
        <taxon>Fungi</taxon>
        <taxon>Fungi incertae sedis</taxon>
        <taxon>Mucoromycota</taxon>
        <taxon>Mucoromycotina</taxon>
        <taxon>Mucoromycetes</taxon>
        <taxon>Mucorales</taxon>
        <taxon>Mucorineae</taxon>
        <taxon>Rhizopodaceae</taxon>
        <taxon>Rhizopus</taxon>
    </lineage>
</organism>
<reference evidence="3 4" key="1">
    <citation type="journal article" date="2018" name="G3 (Bethesda)">
        <title>Phylogenetic and Phylogenomic Definition of Rhizopus Species.</title>
        <authorList>
            <person name="Gryganskyi A.P."/>
            <person name="Golan J."/>
            <person name="Dolatabadi S."/>
            <person name="Mondo S."/>
            <person name="Robb S."/>
            <person name="Idnurm A."/>
            <person name="Muszewska A."/>
            <person name="Steczkiewicz K."/>
            <person name="Masonjones S."/>
            <person name="Liao H.L."/>
            <person name="Gajdeczka M.T."/>
            <person name="Anike F."/>
            <person name="Vuek A."/>
            <person name="Anishchenko I.M."/>
            <person name="Voigt K."/>
            <person name="de Hoog G.S."/>
            <person name="Smith M.E."/>
            <person name="Heitman J."/>
            <person name="Vilgalys R."/>
            <person name="Stajich J.E."/>
        </authorList>
    </citation>
    <scope>NUCLEOTIDE SEQUENCE [LARGE SCALE GENOMIC DNA]</scope>
    <source>
        <strain evidence="3 4">LSU 92-RS-03</strain>
    </source>
</reference>
<evidence type="ECO:0000313" key="4">
    <source>
        <dbReference type="Proteomes" id="UP000253551"/>
    </source>
</evidence>
<name>A0A367INB1_RHIST</name>
<evidence type="ECO:0000256" key="1">
    <source>
        <dbReference type="SAM" id="MobiDB-lite"/>
    </source>
</evidence>
<accession>A0A367INB1</accession>
<feature type="transmembrane region" description="Helical" evidence="2">
    <location>
        <begin position="55"/>
        <end position="73"/>
    </location>
</feature>
<evidence type="ECO:0000256" key="2">
    <source>
        <dbReference type="SAM" id="Phobius"/>
    </source>
</evidence>
<protein>
    <submittedName>
        <fullName evidence="3">Uncharacterized protein</fullName>
    </submittedName>
</protein>